<evidence type="ECO:0000259" key="1">
    <source>
        <dbReference type="Pfam" id="PF12680"/>
    </source>
</evidence>
<protein>
    <submittedName>
        <fullName evidence="2">Nuclear transport factor 2 family protein</fullName>
    </submittedName>
</protein>
<dbReference type="InterPro" id="IPR032710">
    <property type="entry name" value="NTF2-like_dom_sf"/>
</dbReference>
<accession>A0AAF0BSS8</accession>
<feature type="domain" description="SnoaL-like" evidence="1">
    <location>
        <begin position="16"/>
        <end position="70"/>
    </location>
</feature>
<dbReference type="SUPFAM" id="SSF54427">
    <property type="entry name" value="NTF2-like"/>
    <property type="match status" value="1"/>
</dbReference>
<dbReference type="Proteomes" id="UP001216390">
    <property type="component" value="Chromosome"/>
</dbReference>
<name>A0AAF0BSS8_9ACTN</name>
<dbReference type="Pfam" id="PF12680">
    <property type="entry name" value="SnoaL_2"/>
    <property type="match status" value="1"/>
</dbReference>
<dbReference type="Gene3D" id="3.10.450.50">
    <property type="match status" value="1"/>
</dbReference>
<evidence type="ECO:0000313" key="2">
    <source>
        <dbReference type="EMBL" id="WCO68826.1"/>
    </source>
</evidence>
<gene>
    <name evidence="2" type="ORF">PO878_08825</name>
</gene>
<keyword evidence="3" id="KW-1185">Reference proteome</keyword>
<dbReference type="KEGG" id="ima:PO878_08825"/>
<evidence type="ECO:0000313" key="3">
    <source>
        <dbReference type="Proteomes" id="UP001216390"/>
    </source>
</evidence>
<proteinExistence type="predicted"/>
<dbReference type="RefSeq" id="WP_272738341.1">
    <property type="nucleotide sequence ID" value="NZ_CP116942.1"/>
</dbReference>
<dbReference type="AlphaFoldDB" id="A0AAF0BSS8"/>
<dbReference type="EMBL" id="CP116942">
    <property type="protein sequence ID" value="WCO68826.1"/>
    <property type="molecule type" value="Genomic_DNA"/>
</dbReference>
<dbReference type="InterPro" id="IPR037401">
    <property type="entry name" value="SnoaL-like"/>
</dbReference>
<sequence>MTSPTSTEPGDLPAAIRSYLAAHAERDTDTALRSFAADAVVVDDGRTFRGIDGVRDFLRSAGAEFRYTTTLIGCERLDDGAWIVRNRLEGDFPGGVADLAYGFTTDADRITELVIAP</sequence>
<organism evidence="2 3">
    <name type="scientific">Iamia majanohamensis</name>
    <dbReference type="NCBI Taxonomy" id="467976"/>
    <lineage>
        <taxon>Bacteria</taxon>
        <taxon>Bacillati</taxon>
        <taxon>Actinomycetota</taxon>
        <taxon>Acidimicrobiia</taxon>
        <taxon>Acidimicrobiales</taxon>
        <taxon>Iamiaceae</taxon>
        <taxon>Iamia</taxon>
    </lineage>
</organism>
<reference evidence="2" key="1">
    <citation type="submission" date="2023-01" db="EMBL/GenBank/DDBJ databases">
        <title>The diversity of Class Acidimicrobiia in South China Sea sediment environments and the proposal of Iamia marina sp. nov., a novel species of the genus Iamia.</title>
        <authorList>
            <person name="He Y."/>
            <person name="Tian X."/>
        </authorList>
    </citation>
    <scope>NUCLEOTIDE SEQUENCE</scope>
    <source>
        <strain evidence="2">DSM 19957</strain>
    </source>
</reference>